<feature type="region of interest" description="Disordered" evidence="11">
    <location>
        <begin position="4936"/>
        <end position="4962"/>
    </location>
</feature>
<proteinExistence type="inferred from homology"/>
<evidence type="ECO:0000256" key="10">
    <source>
        <dbReference type="SAM" id="Coils"/>
    </source>
</evidence>
<dbReference type="GO" id="GO:0005730">
    <property type="term" value="C:nucleolus"/>
    <property type="evidence" value="ECO:0007669"/>
    <property type="project" value="UniProtKB-SubCell"/>
</dbReference>
<feature type="compositionally biased region" description="Acidic residues" evidence="11">
    <location>
        <begin position="4793"/>
        <end position="4807"/>
    </location>
</feature>
<dbReference type="InterPro" id="IPR003593">
    <property type="entry name" value="AAA+_ATPase"/>
</dbReference>
<dbReference type="Pfam" id="PF21108">
    <property type="entry name" value="MDN1_4th"/>
    <property type="match status" value="1"/>
</dbReference>
<feature type="region of interest" description="Disordered" evidence="11">
    <location>
        <begin position="4576"/>
        <end position="4918"/>
    </location>
</feature>
<dbReference type="FunFam" id="3.40.50.300:FF:001384">
    <property type="entry name" value="Midasin"/>
    <property type="match status" value="1"/>
</dbReference>
<feature type="compositionally biased region" description="Basic and acidic residues" evidence="11">
    <location>
        <begin position="4699"/>
        <end position="4728"/>
    </location>
</feature>
<evidence type="ECO:0000259" key="12">
    <source>
        <dbReference type="PROSITE" id="PS50234"/>
    </source>
</evidence>
<keyword evidence="5 9" id="KW-0547">Nucleotide-binding</keyword>
<accession>A0AAD3T4Q3</accession>
<dbReference type="Pfam" id="PF17865">
    <property type="entry name" value="AAA_lid_5"/>
    <property type="match status" value="1"/>
</dbReference>
<feature type="compositionally biased region" description="Basic and acidic residues" evidence="11">
    <location>
        <begin position="4737"/>
        <end position="4750"/>
    </location>
</feature>
<keyword evidence="6 9" id="KW-0067">ATP-binding</keyword>
<evidence type="ECO:0000256" key="9">
    <source>
        <dbReference type="PIRNR" id="PIRNR010340"/>
    </source>
</evidence>
<keyword evidence="14" id="KW-1185">Reference proteome</keyword>
<keyword evidence="7 9" id="KW-0143">Chaperone</keyword>
<keyword evidence="8 9" id="KW-0539">Nucleus</keyword>
<dbReference type="GO" id="GO:0000055">
    <property type="term" value="P:ribosomal large subunit export from nucleus"/>
    <property type="evidence" value="ECO:0007669"/>
    <property type="project" value="TreeGrafter"/>
</dbReference>
<evidence type="ECO:0000256" key="1">
    <source>
        <dbReference type="ARBA" id="ARBA00004604"/>
    </source>
</evidence>
<feature type="domain" description="VWFA" evidence="12">
    <location>
        <begin position="5221"/>
        <end position="5421"/>
    </location>
</feature>
<dbReference type="InterPro" id="IPR002035">
    <property type="entry name" value="VWF_A"/>
</dbReference>
<feature type="compositionally biased region" description="Polar residues" evidence="11">
    <location>
        <begin position="4822"/>
        <end position="4838"/>
    </location>
</feature>
<dbReference type="FunFam" id="3.40.50.300:FF:000142">
    <property type="entry name" value="Midasin"/>
    <property type="match status" value="1"/>
</dbReference>
<dbReference type="PIRSF" id="PIRSF010340">
    <property type="entry name" value="Midasin"/>
    <property type="match status" value="1"/>
</dbReference>
<evidence type="ECO:0000256" key="6">
    <source>
        <dbReference type="ARBA" id="ARBA00022840"/>
    </source>
</evidence>
<dbReference type="SUPFAM" id="SSF53300">
    <property type="entry name" value="vWA-like"/>
    <property type="match status" value="1"/>
</dbReference>
<feature type="compositionally biased region" description="Acidic residues" evidence="11">
    <location>
        <begin position="4658"/>
        <end position="4672"/>
    </location>
</feature>
<feature type="compositionally biased region" description="Basic and acidic residues" evidence="11">
    <location>
        <begin position="4839"/>
        <end position="4851"/>
    </location>
</feature>
<dbReference type="Gene3D" id="3.40.50.300">
    <property type="entry name" value="P-loop containing nucleotide triphosphate hydrolases"/>
    <property type="match status" value="7"/>
</dbReference>
<evidence type="ECO:0000256" key="4">
    <source>
        <dbReference type="ARBA" id="ARBA00017143"/>
    </source>
</evidence>
<feature type="compositionally biased region" description="Polar residues" evidence="11">
    <location>
        <begin position="4940"/>
        <end position="4962"/>
    </location>
</feature>
<dbReference type="InterPro" id="IPR040848">
    <property type="entry name" value="AAA_lid_7"/>
</dbReference>
<keyword evidence="10" id="KW-0175">Coiled coil</keyword>
<feature type="compositionally biased region" description="Polar residues" evidence="11">
    <location>
        <begin position="4909"/>
        <end position="4918"/>
    </location>
</feature>
<dbReference type="EMBL" id="BSYO01000024">
    <property type="protein sequence ID" value="GMH22037.1"/>
    <property type="molecule type" value="Genomic_DNA"/>
</dbReference>
<comment type="function">
    <text evidence="9">Nuclear chaperone required for maturation and nuclear export of pre-60S ribosome subunits.</text>
</comment>
<dbReference type="Proteomes" id="UP001279734">
    <property type="component" value="Unassembled WGS sequence"/>
</dbReference>
<dbReference type="FunFam" id="3.40.50.300:FF:000582">
    <property type="entry name" value="Midasin"/>
    <property type="match status" value="1"/>
</dbReference>
<dbReference type="InterPro" id="IPR041190">
    <property type="entry name" value="Midasin_AAA_lid_5"/>
</dbReference>
<dbReference type="GO" id="GO:0000027">
    <property type="term" value="P:ribosomal large subunit assembly"/>
    <property type="evidence" value="ECO:0007669"/>
    <property type="project" value="InterPro"/>
</dbReference>
<evidence type="ECO:0000256" key="5">
    <source>
        <dbReference type="ARBA" id="ARBA00022741"/>
    </source>
</evidence>
<dbReference type="PANTHER" id="PTHR48103">
    <property type="entry name" value="MIDASIN-RELATED"/>
    <property type="match status" value="1"/>
</dbReference>
<comment type="similarity">
    <text evidence="3 9">Belongs to the midasin family.</text>
</comment>
<dbReference type="PROSITE" id="PS00675">
    <property type="entry name" value="SIGMA54_INTERACT_1"/>
    <property type="match status" value="1"/>
</dbReference>
<dbReference type="SUPFAM" id="SSF52540">
    <property type="entry name" value="P-loop containing nucleoside triphosphate hydrolases"/>
    <property type="match status" value="6"/>
</dbReference>
<feature type="compositionally biased region" description="Basic and acidic residues" evidence="11">
    <location>
        <begin position="4622"/>
        <end position="4642"/>
    </location>
</feature>
<dbReference type="InterPro" id="IPR036465">
    <property type="entry name" value="vWFA_dom_sf"/>
</dbReference>
<evidence type="ECO:0000256" key="8">
    <source>
        <dbReference type="ARBA" id="ARBA00023242"/>
    </source>
</evidence>
<dbReference type="SMART" id="SM00382">
    <property type="entry name" value="AAA"/>
    <property type="match status" value="6"/>
</dbReference>
<evidence type="ECO:0000313" key="13">
    <source>
        <dbReference type="EMBL" id="GMH22037.1"/>
    </source>
</evidence>
<dbReference type="GO" id="GO:0005524">
    <property type="term" value="F:ATP binding"/>
    <property type="evidence" value="ECO:0007669"/>
    <property type="project" value="UniProtKB-KW"/>
</dbReference>
<dbReference type="GO" id="GO:0016887">
    <property type="term" value="F:ATP hydrolysis activity"/>
    <property type="evidence" value="ECO:0007669"/>
    <property type="project" value="InterPro"/>
</dbReference>
<feature type="coiled-coil region" evidence="10">
    <location>
        <begin position="3899"/>
        <end position="3951"/>
    </location>
</feature>
<dbReference type="FunFam" id="3.40.50.300:FF:001861">
    <property type="entry name" value="Midasin"/>
    <property type="match status" value="1"/>
</dbReference>
<dbReference type="CDD" id="cd00009">
    <property type="entry name" value="AAA"/>
    <property type="match status" value="3"/>
</dbReference>
<dbReference type="InterPro" id="IPR025662">
    <property type="entry name" value="Sigma_54_int_dom_ATP-bd_1"/>
</dbReference>
<evidence type="ECO:0000313" key="14">
    <source>
        <dbReference type="Proteomes" id="UP001279734"/>
    </source>
</evidence>
<evidence type="ECO:0000256" key="11">
    <source>
        <dbReference type="SAM" id="MobiDB-lite"/>
    </source>
</evidence>
<dbReference type="PROSITE" id="PS50234">
    <property type="entry name" value="VWFA"/>
    <property type="match status" value="1"/>
</dbReference>
<dbReference type="InterPro" id="IPR012099">
    <property type="entry name" value="Midasin"/>
</dbReference>
<evidence type="ECO:0000256" key="7">
    <source>
        <dbReference type="ARBA" id="ARBA00023186"/>
    </source>
</evidence>
<feature type="compositionally biased region" description="Basic and acidic residues" evidence="11">
    <location>
        <begin position="4758"/>
        <end position="4777"/>
    </location>
</feature>
<evidence type="ECO:0000256" key="2">
    <source>
        <dbReference type="ARBA" id="ARBA00004642"/>
    </source>
</evidence>
<protein>
    <recommendedName>
        <fullName evidence="4 9">Midasin</fullName>
    </recommendedName>
</protein>
<sequence>MAVDGSFCLHSELDRFLARCPKLSYIDRFSSLLEKCDMVTEEEVVDSMALVFLHPSYTIPIMGCFRPVARKIFDKVVALLKLVPNLSSNNGGAIRDSFGNGTSIECENMGGIEAAGVIEVYWKSGRGLDLHELACFAFSRALDLMPSLKRSLQHYFEFAPSPFVRIPEMLPNLKLSTKAACHLVEIGRTAYRILLVDPEYFASYWNWCCILDLLQQIEILDVDNDTELVKNVSDVRWCGIQILAILLKLPSITTASFGLKSEEALACLLRWQEFCCDTAVENAGWYLSEKNNFEICDSDISFTQQGDTMFFSSEILKSVPPRKGGRQATRGSNGDCNPFVMTSAVKKSFERVVLAVSLKWPVLLYGPAGSGKTALINKLAKDSGNRVLSIHMDEQIDGRTLIGSYVCTEDPGEFRWQPGSLTQAVMNGLWVVFENIDQAPSDVQSILLPLLEGGGSLVTGHGEAIRISEGFRIFSTISSSMLDISHNMDGRNSFSPLWRRVMVRSPSSRDLVNIISAWYPDLEPVAEKLTATFEMVNQFSRFYSGTSGILNSQDRFSTRDLLKWCRRIAGAGFSIIGDNLPAYIHNSIFLEAVDIFSASSASLGDRRTMMESIAKMWAVPVETLNPLNKPIFQDSNSDVQIGRVSLQCTPVACRRENKPFVGIRSSLHALERIACSVKWNEPVLLVGETGTGKTTLVQSLAMRLGQKLTVLNLSQQSDIADLLGGFKPTDPQTLCIPLYMEFENLFSKTFPTKENKPFLAPFGKRVRDKDWNTLLRGFRKGVEKVVEIGKHGSGKKRKRPLAEEILNAWKDFSLKLEVVHRQITSSSGMLFSFVEGAFVTALKNGGWILLDEVNLAPPETLQRILGVLDGENGSLCLAERGDVDYLYRHPGFRIFACMNPATEAGKRDLPYSLRSRFSEYFVDDVLNDDDLALFVSQFIDDNCLNKDLVSKIVCFYKAAKKESDETLQDGANQKPQYSLRSLYRALEYARKARGQFGFHEALYDGFCMFFMTLLDEHSANAMNRLIVKNLLGGVQPKIPFDKYMKAKDLENYVLTRSVKEHLKNLARAMLIKRYPVLLQGPTSSGKTSLVRYLAAVTDHEFVRINNHEHTDLQEYFGSYIADASGKLVFHEGVLVKAVRKGYWIVLDELNLAPSEVLEALNRLLDDNRELFVPELHETIRAHPEFMLFATQNPPIYAGRKMLSRAFRNRFVEIHVNDIPEDELSTILEKRCKIPESYAKKMVEVMKELQLHRQRSKVFAGKHGFITLRDLFRWADRFREDGISYEDLVRDGYLLLAERLPDETEKNVVQEVLERHFRTRIMKDELYKKGSAGMPKLLEFPRISADSVNIVWTESMLRLYFLIDRAYKLREPVLLVGETGGGKTTVCQLLSLMIGSKLHMLNCHQYTETSDFIGGFYPIRERSRIILEFKNVIELLLSSKAFINFPGDTKISSDINQASQTLNKLAEMSDSYRQGLIMHSDVMEQELVSFEQMRQSLSQLHQKWQTIFMWQDGPLVHAMKNGDLFLVDEISLADDSVLERLNSVLEPERKLSLAEKGGADLEKITAHPNFFLLATMNPGGDYGKKELSPALRNRFTEIWVPPVSDLNELRSIAMQRFSSSELHWLVDPMLNFWEWFNRLQTGRMLTVRDLLSWVAFINTTERSLLPDHAFLHGAFLVLLDGLTLGTSISKSEAEELRMKCLAFLVKQLQGQTSTLLSPELSIIENYGWGNINVTADISDRNDMQCSNAFGIQPFYIEKGDCHCEVGEFEFLAPTTRRNVLRVLRAMQLAKPVLLEGSPGVGKTSLIIALAKFSRHKVVRINLSEQMDMMDLLGSDMPVESEEDMKFAWSDGILLQALKEGSWVLLDELNLAPQSVLEGLNAILDHRAEVFIPELGMSFKCPCSFRLFACQNPSCQGGGRKGLPKSFLNRFTKVYVDELNQEDYHSICSSLFPAIPSSILTKLISFNKRLYEDTMLCHKFAQDGSPWEFNLRDVIRSCQIIQGSLNKSKCDAFLNVVYVQRMRTAADRNEVLKIYEQIFGVKPCINPYPRVHLNDQFLVVGNARIKRNHFWSTKALCSELKILPGMRNNLEAAAQCVQQQWLCILIGPTSSGKTSLVRLLAHLTGNVLNEINLSSATDISDLLGCFEQYNAFRNFQSVLAQVERYANEYCSQKLESSANMFLREGKDLVIRWLSSLPNLSFGPMSRSGAMDVEKWNTSLSSLVEIIELLRLDMEVNKLSLSWSCDDLDKILQRIQKLQGVQYGRPFSVKFEWAAGLLLQAIDKGEWILLEDANLCNPTVLDRINSLAESNGSITINERGNVEGKPLILLPHPDFRMFLTVNPSYGEVSRAMRNRGVEVFMMQPCWLLQREGCQSQEIESNDIERFLALSNIPSDVLVNSMAKAHIYARDEGLRLNVHITYLELARWVQLFHQLLGNGNCLLWSLQISWEHTYLSSLGESEGSNIVNQAKISYLSSNFSSYIEWSLCLPGGWPLPLKLRDFVWYPKETCVRQNCMYLEYLGSWYASSELNVNPNHNLNVCLSADSSKAIHVIDIKMLQEKMYPKGLKGIIADSSRSRGFDLALLHKMLLFSADWTIEQATEYDFKLYLLWFSWFSSQLQPHCQFFSSFLALLKKELDHSIWECVFCCRREILSSHGVDHCVQSLPMLAMEFVDLGESKGMPISSVKDLSNAINCVGLLRRSLWQWNTESMHNFNEKSRRFVPLLESLQALEERVLEMIVKSSSFDILFHTYTGLLEEHISFWNSILSFQTDHLLVHWHFLLKNVMKLQEYCPAAVKNVLAESRNLQNMLSWTLNSLKSMLWAHGGHPVLPSCAELYDRFRQLLGFSELVSPRKIILQQQADWCLVDAAVSSNPELRSLAMQGVCMVSQILAKYNEDECRAANELEEIYQMLLKRFEYEKHKLEVNIDSKEKLSTLAYSASCCVFVPEVICTHSGFSSWVETVPMVDQCSLFLDFLLLQELSNIVLADASELKSALSSLSDDLQFTLHFSLNFSSRPPSDLLPHQKLLWILDAWESVGAVDAKIASSFLEMWFRWHSLLRIGSSVFRKGFSRDESDAVLVPDMIFMPMKTDIIQLIVESTFVVKDYLVHCHKLRVASCNIWRSVSPQIDLHSSFLSIVRSLLQQIILAHRKSFHAEQYAAIRSIFLSFQEKKITEGDIQALISLLSSSAHDRFRSLIKLFIEPLLKEAYILCSSEESPYYLGCAWLRLGGLRFHLLLSCNDVDPTFKYTSKFFQLEEKISSLELEIKVRQECDYLAGSLSMGEADDRRFKLLEKLKVECRRLQRKIVFRPDREKYKKLKYECDEFLKLVSLSLLLMENKKCIDLQPFINQARNWQETANCFIDRLSDEYTAYSDIVQPIQVAVYEMKLGLSLLVSSVLQKDFLDRVQERHINPIQDAIYSLMRFPDGCTLRASVEAYLVKPEDPMYTVHFGRIIWADIIGLLEKLITFTKDVDSVREVLPSHLKASLYQSILTHVVNCVSTVRLLENSSFMVMDQIFGYFLSIWMDMKVQANTKKDYDTQQFKFRPREFKIEDICEVNLSSLSDSFPSDIFCEWKDLLDEKDCSGRVPTEEPENLQEWNVIQESVLNNMIRIHNNLFGSTNLIESPSIFHVSDADKLLSFVESYLLGAKMLKDFEGVSSYLDAKLGPEHLLRLCLELQQKLPLCDESTDMYNFYKDSNAPAICGMVKLLIALQQRVLLLLDERGEHPGLQKILDIIKILLAIPPKTPLAKALSGLQFLFGRVKMLQEDGSKFPLNDELEHIRDLACLWQKMEFDSWCTMLDEVLDQFEKNAGKLWFPLYSILHHRTPTNIAEYNQSTIQSIQEFIQTSNLGEFRRRLQLILAFYGQISAGISLKCYTSPSQMENKKILYNVFGFYVQCLPIVLNHIEASRRNIERELREFLKLCQWERSEKLLSIENSRRNRQKMKKLMQKYTDALQQPVMLILKQEVADKVIKTRILGDFSEKSKEMLRTANDLSHLGDLDRAQWYANWQTKVDSSLQNLLQRKQDPETPFSLFSETESIINKSAVSKFMCPTYQEEWNMVWETLETICRTATDSMDIWKDERKTMVKKRTLSHLLKLLENSGLSRHKSRLLADQFENIQPRQWFLLPSYDVQHLLLRDNVSLQKADIAASSHLCLENGCLEEEWKAANDYYFKSLASVQHLQQICVNIHKDFRDPSDKVQVEKSSSFLDHLILIQQEQRAAAYNFAERLNHLKECMLSLNCICKFSHSFSEETQGEFAPNQYVVLRCMWQQKELFDTLCVLSHEEALLLRTVESTHLDTCHHVKVAANRILGFIEKFTPCFRKYKALLDYNLLGHGDKIKMATSIRPLLISKEMEQFVIQNFQILKEFQKDLFDFCRKEIITRSVEDTLLRHFKGVIEKGEAMEKEFYSSSESRKNLTILLRKRKSSTIMHEENNFCAVDFSEYEAGFNLSLHNMYKHTIDAFKKLAPWSGNHAPEASLEEITTWKVLFEKFVDDLQLDYICEELVKLMFYAAKLANVPRLSSRVSMQFKNLKLFLDLILAFSDGLLHDFIAVHKTVAIITHTLAESFASLFSQGYGTPAEEQADEDGNNTTQDASGTGMGEGAGVKDVSEQITDEDQLLGTSEMREEQDALEKIPSKDDKGIEMEQDFAADTFSVSENSADDDDDGSDEDELLDSAMGKTGDDGEIVDEKLWDKEDDGNPDSKNEKYESGPSVKDGDPSGRELRAKEDSAAMADEWEDRNVDKTDENDKLGTDNTENLEEMHAEKEEVFADSTGRELDGTNQIPGADEMKLNPSEDDDDPMEEDEGGENGDPMNAASAAEEMNSPTNEVLEQTESNQIGERSKNNESCKGDEENSMTDLTAPQKDVFGQGNSQLMNDIFPNAAAPPQPLDEMQGSHPRSTLPEEKWPFQSGLQNDVTPSDNNISQMEIMAGNSLKGEKLADNQSVSQEPWQDLSPLQKNQPNPLRNVGDALQAWKERVKVSTDLQDINKDSVDDIMDEDADEYGFTSEIEKGTAQALGPAMPEQIDPNINGYECDGDVLSGHKENSAEPELQNPETELQPTRSRAIFSSKAEGQVKTSAVEVSEEGIQEAHDTNYVENGKPMESFVSLRKCHMSEDIDELSKLSIKDIDLGRVNKPIEVLGDKNGDATVLWRKYELRTTRLSQELAEQLRLVMEPTLASKLQGDYRTGKRINMKKVIPYIASHYRKDKIWLRRTKLNKRDYQVMIVVDDSRSMSESCCVNVAIEALVTVCRAMSQLEVGKLAVASFGKKGNISLLHDFDQPFTGEAAIKMISNLTFKQENTITDEPMVDLLVFLKNMLDQAVANARLPSGQSPLQQLVLLIADGRFHEKEKLKRYVRDAMSRKRMVAFLLLDSPQESIMDLMEASFEGGNMKFSKYLDSFPFPYYVVLRNIEVLPQTLADLLRQWFELMQHSRD</sequence>
<dbReference type="InterPro" id="IPR048617">
    <property type="entry name" value="MDN1_AAA_lid_4"/>
</dbReference>
<comment type="caution">
    <text evidence="13">The sequence shown here is derived from an EMBL/GenBank/DDBJ whole genome shotgun (WGS) entry which is preliminary data.</text>
</comment>
<dbReference type="GO" id="GO:0005654">
    <property type="term" value="C:nucleoplasm"/>
    <property type="evidence" value="ECO:0007669"/>
    <property type="project" value="UniProtKB-SubCell"/>
</dbReference>
<organism evidence="13 14">
    <name type="scientific">Nepenthes gracilis</name>
    <name type="common">Slender pitcher plant</name>
    <dbReference type="NCBI Taxonomy" id="150966"/>
    <lineage>
        <taxon>Eukaryota</taxon>
        <taxon>Viridiplantae</taxon>
        <taxon>Streptophyta</taxon>
        <taxon>Embryophyta</taxon>
        <taxon>Tracheophyta</taxon>
        <taxon>Spermatophyta</taxon>
        <taxon>Magnoliopsida</taxon>
        <taxon>eudicotyledons</taxon>
        <taxon>Gunneridae</taxon>
        <taxon>Pentapetalae</taxon>
        <taxon>Caryophyllales</taxon>
        <taxon>Nepenthaceae</taxon>
        <taxon>Nepenthes</taxon>
    </lineage>
</organism>
<name>A0AAD3T4Q3_NEPGR</name>
<gene>
    <name evidence="13" type="ORF">Nepgr_023880</name>
</gene>
<dbReference type="Pfam" id="PF07728">
    <property type="entry name" value="AAA_5"/>
    <property type="match status" value="7"/>
</dbReference>
<dbReference type="GO" id="GO:0030687">
    <property type="term" value="C:preribosome, large subunit precursor"/>
    <property type="evidence" value="ECO:0007669"/>
    <property type="project" value="TreeGrafter"/>
</dbReference>
<reference evidence="13" key="1">
    <citation type="submission" date="2023-05" db="EMBL/GenBank/DDBJ databases">
        <title>Nepenthes gracilis genome sequencing.</title>
        <authorList>
            <person name="Fukushima K."/>
        </authorList>
    </citation>
    <scope>NUCLEOTIDE SEQUENCE</scope>
    <source>
        <strain evidence="13">SING2019-196</strain>
    </source>
</reference>
<evidence type="ECO:0000256" key="3">
    <source>
        <dbReference type="ARBA" id="ARBA00007188"/>
    </source>
</evidence>
<dbReference type="InterPro" id="IPR011704">
    <property type="entry name" value="ATPase_dyneun-rel_AAA"/>
</dbReference>
<dbReference type="PANTHER" id="PTHR48103:SF2">
    <property type="entry name" value="MIDASIN"/>
    <property type="match status" value="1"/>
</dbReference>
<comment type="subcellular location">
    <subcellularLocation>
        <location evidence="1">Nucleus</location>
        <location evidence="1">Nucleolus</location>
    </subcellularLocation>
    <subcellularLocation>
        <location evidence="2">Nucleus</location>
        <location evidence="2">Nucleoplasm</location>
    </subcellularLocation>
</comment>
<dbReference type="InterPro" id="IPR027417">
    <property type="entry name" value="P-loop_NTPase"/>
</dbReference>
<dbReference type="Pfam" id="PF17867">
    <property type="entry name" value="AAA_lid_7"/>
    <property type="match status" value="3"/>
</dbReference>
<dbReference type="FunFam" id="3.40.50.410:FF:000114">
    <property type="entry name" value="Midasin"/>
    <property type="match status" value="1"/>
</dbReference>
<dbReference type="FunFam" id="3.40.50.300:FF:001368">
    <property type="entry name" value="Midasin"/>
    <property type="match status" value="1"/>
</dbReference>